<organism evidence="3">
    <name type="scientific">uncultured Rubrobacteraceae bacterium</name>
    <dbReference type="NCBI Taxonomy" id="349277"/>
    <lineage>
        <taxon>Bacteria</taxon>
        <taxon>Bacillati</taxon>
        <taxon>Actinomycetota</taxon>
        <taxon>Rubrobacteria</taxon>
        <taxon>Rubrobacterales</taxon>
        <taxon>Rubrobacteraceae</taxon>
        <taxon>environmental samples</taxon>
    </lineage>
</organism>
<dbReference type="SUPFAM" id="SSF69304">
    <property type="entry name" value="Tricorn protease N-terminal domain"/>
    <property type="match status" value="1"/>
</dbReference>
<sequence>MAFASNRDGDFEIYVIKANAPESATNRPAKLTNNKSVQDLSPDWSPDGTKIVFERNNSIVEQVYLMKADGTRQKQLSDGMTREGQPSFSPDGKSISFLSFQDGNAEVFQMAADGTNRENLTDNAAFDAQPSWQPLP</sequence>
<dbReference type="Pfam" id="PF07676">
    <property type="entry name" value="PD40"/>
    <property type="match status" value="3"/>
</dbReference>
<evidence type="ECO:0000256" key="1">
    <source>
        <dbReference type="ARBA" id="ARBA00009820"/>
    </source>
</evidence>
<name>A0A6J4QHS7_9ACTN</name>
<evidence type="ECO:0000256" key="2">
    <source>
        <dbReference type="SAM" id="MobiDB-lite"/>
    </source>
</evidence>
<reference evidence="3" key="1">
    <citation type="submission" date="2020-02" db="EMBL/GenBank/DDBJ databases">
        <authorList>
            <person name="Meier V. D."/>
        </authorList>
    </citation>
    <scope>NUCLEOTIDE SEQUENCE</scope>
    <source>
        <strain evidence="3">AVDCRST_MAG28</strain>
    </source>
</reference>
<dbReference type="PANTHER" id="PTHR36842:SF1">
    <property type="entry name" value="PROTEIN TOLB"/>
    <property type="match status" value="1"/>
</dbReference>
<feature type="region of interest" description="Disordered" evidence="2">
    <location>
        <begin position="115"/>
        <end position="136"/>
    </location>
</feature>
<feature type="compositionally biased region" description="Polar residues" evidence="2">
    <location>
        <begin position="74"/>
        <end position="88"/>
    </location>
</feature>
<comment type="similarity">
    <text evidence="1">Belongs to the TolB family.</text>
</comment>
<dbReference type="InterPro" id="IPR011659">
    <property type="entry name" value="WD40"/>
</dbReference>
<evidence type="ECO:0000313" key="3">
    <source>
        <dbReference type="EMBL" id="CAA9442425.1"/>
    </source>
</evidence>
<dbReference type="PANTHER" id="PTHR36842">
    <property type="entry name" value="PROTEIN TOLB HOMOLOG"/>
    <property type="match status" value="1"/>
</dbReference>
<proteinExistence type="inferred from homology"/>
<dbReference type="EMBL" id="CADCVE010000014">
    <property type="protein sequence ID" value="CAA9442425.1"/>
    <property type="molecule type" value="Genomic_DNA"/>
</dbReference>
<feature type="region of interest" description="Disordered" evidence="2">
    <location>
        <begin position="74"/>
        <end position="95"/>
    </location>
</feature>
<gene>
    <name evidence="3" type="ORF">AVDCRST_MAG28-538</name>
</gene>
<accession>A0A6J4QHS7</accession>
<dbReference type="InterPro" id="IPR011042">
    <property type="entry name" value="6-blade_b-propeller_TolB-like"/>
</dbReference>
<protein>
    <submittedName>
        <fullName evidence="3">TolB protein, periplasmic protein involved in the tonb-independent uptake of group A colicins</fullName>
    </submittedName>
</protein>
<dbReference type="Gene3D" id="2.120.10.30">
    <property type="entry name" value="TolB, C-terminal domain"/>
    <property type="match status" value="1"/>
</dbReference>
<dbReference type="AlphaFoldDB" id="A0A6J4QHS7"/>